<dbReference type="Proteomes" id="UP000053105">
    <property type="component" value="Unassembled WGS sequence"/>
</dbReference>
<feature type="transmembrane region" description="Helical" evidence="2">
    <location>
        <begin position="165"/>
        <end position="185"/>
    </location>
</feature>
<evidence type="ECO:0000313" key="4">
    <source>
        <dbReference type="EMBL" id="KOX70734.1"/>
    </source>
</evidence>
<name>A0A0N0BDP5_9HYME</name>
<dbReference type="InterPro" id="IPR013783">
    <property type="entry name" value="Ig-like_fold"/>
</dbReference>
<dbReference type="OrthoDB" id="9442762at2759"/>
<dbReference type="AlphaFoldDB" id="A0A0N0BDP5"/>
<keyword evidence="2" id="KW-1133">Transmembrane helix</keyword>
<dbReference type="SMART" id="SM00409">
    <property type="entry name" value="IG"/>
    <property type="match status" value="1"/>
</dbReference>
<proteinExistence type="predicted"/>
<dbReference type="InterPro" id="IPR007110">
    <property type="entry name" value="Ig-like_dom"/>
</dbReference>
<evidence type="ECO:0000256" key="1">
    <source>
        <dbReference type="SAM" id="MobiDB-lite"/>
    </source>
</evidence>
<dbReference type="EMBL" id="KQ435851">
    <property type="protein sequence ID" value="KOX70734.1"/>
    <property type="molecule type" value="Genomic_DNA"/>
</dbReference>
<dbReference type="Gene3D" id="2.60.40.10">
    <property type="entry name" value="Immunoglobulins"/>
    <property type="match status" value="1"/>
</dbReference>
<dbReference type="SUPFAM" id="SSF48726">
    <property type="entry name" value="Immunoglobulin"/>
    <property type="match status" value="1"/>
</dbReference>
<sequence>MALIHDVVVNLKLYRTQNNSDDRIFPLPMGRVEQLICDSLANEHDKRTPPLTQRHLEVYSTPLHESRDPNQPIANFRCISVAPEEDFLDYPHLRLIYEGAVRVFIKDPGCSWEGEKEYISTQIRTSVRTILKKIEASRQKLELPWRFPASRSVSLTTIPTTPFEAIATGNSIFMVISFVFVHTVLERSTNLPKSPESSMGYSLMWEMNTNIFHAGLYSLYVVPISILVLIYENRLQLATNWWIIKKPGSVNEAGVFTLRGRQEGGRRARRTTTSTTSTTTSSSTLISLSDEVAQPAALLAPEEDLWSTSSSATTNVPVSLDTAAAPSKPPLELVVKPHSKVVLPCELEENYSRLLLPGARRFVLAKWVDRTDSVIGSYKIRPARWLHEGSPVDMITINTKTEMSGTGHRYIGDSITAALHIDNVRLEDDGIWGCTLEDDQGKTLSGRPVKLVVLGAIAQYQTTPLLLDGYPTPPNESHDPNQPIANFRCISVAPEVIIRQNSYFWAYSETNRTGVQVVHYPKYVSMDFVNLRKWEMVLEPSELSSVTNTLLNSRENNRKF</sequence>
<feature type="transmembrane region" description="Helical" evidence="2">
    <location>
        <begin position="211"/>
        <end position="231"/>
    </location>
</feature>
<feature type="region of interest" description="Disordered" evidence="1">
    <location>
        <begin position="261"/>
        <end position="284"/>
    </location>
</feature>
<dbReference type="PROSITE" id="PS50835">
    <property type="entry name" value="IG_LIKE"/>
    <property type="match status" value="1"/>
</dbReference>
<organism evidence="4 5">
    <name type="scientific">Melipona quadrifasciata</name>
    <dbReference type="NCBI Taxonomy" id="166423"/>
    <lineage>
        <taxon>Eukaryota</taxon>
        <taxon>Metazoa</taxon>
        <taxon>Ecdysozoa</taxon>
        <taxon>Arthropoda</taxon>
        <taxon>Hexapoda</taxon>
        <taxon>Insecta</taxon>
        <taxon>Pterygota</taxon>
        <taxon>Neoptera</taxon>
        <taxon>Endopterygota</taxon>
        <taxon>Hymenoptera</taxon>
        <taxon>Apocrita</taxon>
        <taxon>Aculeata</taxon>
        <taxon>Apoidea</taxon>
        <taxon>Anthophila</taxon>
        <taxon>Apidae</taxon>
        <taxon>Melipona</taxon>
    </lineage>
</organism>
<keyword evidence="2" id="KW-0472">Membrane</keyword>
<reference evidence="4 5" key="1">
    <citation type="submission" date="2015-07" db="EMBL/GenBank/DDBJ databases">
        <title>The genome of Melipona quadrifasciata.</title>
        <authorList>
            <person name="Pan H."/>
            <person name="Kapheim K."/>
        </authorList>
    </citation>
    <scope>NUCLEOTIDE SEQUENCE [LARGE SCALE GENOMIC DNA]</scope>
    <source>
        <strain evidence="4">0111107301</strain>
        <tissue evidence="4">Whole body</tissue>
    </source>
</reference>
<protein>
    <recommendedName>
        <fullName evidence="3">Ig-like domain-containing protein</fullName>
    </recommendedName>
</protein>
<dbReference type="InterPro" id="IPR003599">
    <property type="entry name" value="Ig_sub"/>
</dbReference>
<keyword evidence="5" id="KW-1185">Reference proteome</keyword>
<evidence type="ECO:0000313" key="5">
    <source>
        <dbReference type="Proteomes" id="UP000053105"/>
    </source>
</evidence>
<keyword evidence="2" id="KW-0812">Transmembrane</keyword>
<accession>A0A0N0BDP5</accession>
<evidence type="ECO:0000259" key="3">
    <source>
        <dbReference type="PROSITE" id="PS50835"/>
    </source>
</evidence>
<feature type="domain" description="Ig-like" evidence="3">
    <location>
        <begin position="326"/>
        <end position="445"/>
    </location>
</feature>
<gene>
    <name evidence="4" type="ORF">WN51_02158</name>
</gene>
<evidence type="ECO:0000256" key="2">
    <source>
        <dbReference type="SAM" id="Phobius"/>
    </source>
</evidence>
<dbReference type="InterPro" id="IPR036179">
    <property type="entry name" value="Ig-like_dom_sf"/>
</dbReference>
<feature type="compositionally biased region" description="Low complexity" evidence="1">
    <location>
        <begin position="271"/>
        <end position="284"/>
    </location>
</feature>